<accession>A0A561SUH7</accession>
<reference evidence="1 2" key="1">
    <citation type="submission" date="2019-06" db="EMBL/GenBank/DDBJ databases">
        <title>Sequencing the genomes of 1000 actinobacteria strains.</title>
        <authorList>
            <person name="Klenk H.-P."/>
        </authorList>
    </citation>
    <scope>NUCLEOTIDE SEQUENCE [LARGE SCALE GENOMIC DNA]</scope>
    <source>
        <strain evidence="1 2">DSM 45671</strain>
    </source>
</reference>
<sequence>MALPTSGLHGAHLRSDLERVLGRRRVTNAVTSKEVMPLWRGVLVESARLLDPWTRASAALLTAGPRAVVSGVTAAHLHGCRAVESPAVHILVPYGCETRSRDGLVVHRGRAFADDSVELDGVRVLPLDRVIADMLCTLPARDALALADEALRLVGDPADTFRKQVARRIERRHDPRGTVRAAGLLDLTSAGVDSPAESWIRLMIVEQGLPVPEVNWEIRGLDDRLLYRLDLAWPQLRIALEYDGYAAHAGHEAEDRARRADLEARGWIVVVVRKEDLRVFTPVITALRAAFARRGYTG</sequence>
<evidence type="ECO:0000313" key="1">
    <source>
        <dbReference type="EMBL" id="TWF78519.1"/>
    </source>
</evidence>
<dbReference type="EMBL" id="VIWU01000001">
    <property type="protein sequence ID" value="TWF78519.1"/>
    <property type="molecule type" value="Genomic_DNA"/>
</dbReference>
<dbReference type="AlphaFoldDB" id="A0A561SUH7"/>
<dbReference type="Gene3D" id="3.40.960.10">
    <property type="entry name" value="VSR Endonuclease"/>
    <property type="match status" value="1"/>
</dbReference>
<dbReference type="InterPro" id="IPR011335">
    <property type="entry name" value="Restrct_endonuc-II-like"/>
</dbReference>
<name>A0A561SUH7_9PSEU</name>
<dbReference type="OrthoDB" id="3173471at2"/>
<keyword evidence="2" id="KW-1185">Reference proteome</keyword>
<organism evidence="1 2">
    <name type="scientific">Pseudonocardia hierapolitana</name>
    <dbReference type="NCBI Taxonomy" id="1128676"/>
    <lineage>
        <taxon>Bacteria</taxon>
        <taxon>Bacillati</taxon>
        <taxon>Actinomycetota</taxon>
        <taxon>Actinomycetes</taxon>
        <taxon>Pseudonocardiales</taxon>
        <taxon>Pseudonocardiaceae</taxon>
        <taxon>Pseudonocardia</taxon>
    </lineage>
</organism>
<gene>
    <name evidence="1" type="ORF">FHX44_114442</name>
</gene>
<proteinExistence type="predicted"/>
<dbReference type="SUPFAM" id="SSF52980">
    <property type="entry name" value="Restriction endonuclease-like"/>
    <property type="match status" value="1"/>
</dbReference>
<comment type="caution">
    <text evidence="1">The sequence shown here is derived from an EMBL/GenBank/DDBJ whole genome shotgun (WGS) entry which is preliminary data.</text>
</comment>
<protein>
    <recommendedName>
        <fullName evidence="3">DUF559 domain-containing protein</fullName>
    </recommendedName>
</protein>
<evidence type="ECO:0000313" key="2">
    <source>
        <dbReference type="Proteomes" id="UP000321261"/>
    </source>
</evidence>
<evidence type="ECO:0008006" key="3">
    <source>
        <dbReference type="Google" id="ProtNLM"/>
    </source>
</evidence>
<dbReference type="Proteomes" id="UP000321261">
    <property type="component" value="Unassembled WGS sequence"/>
</dbReference>
<dbReference type="RefSeq" id="WP_147257517.1">
    <property type="nucleotide sequence ID" value="NZ_VIWU01000001.1"/>
</dbReference>